<evidence type="ECO:0000313" key="3">
    <source>
        <dbReference type="EMBL" id="ARQ06214.1"/>
    </source>
</evidence>
<dbReference type="SUPFAM" id="SSF50494">
    <property type="entry name" value="Trypsin-like serine proteases"/>
    <property type="match status" value="1"/>
</dbReference>
<dbReference type="InterPro" id="IPR009003">
    <property type="entry name" value="Peptidase_S1_PA"/>
</dbReference>
<keyword evidence="1" id="KW-0645">Protease</keyword>
<dbReference type="OrthoDB" id="2396730at2"/>
<dbReference type="GO" id="GO:0008236">
    <property type="term" value="F:serine-type peptidase activity"/>
    <property type="evidence" value="ECO:0007669"/>
    <property type="project" value="UniProtKB-KW"/>
</dbReference>
<feature type="signal peptide" evidence="2">
    <location>
        <begin position="1"/>
        <end position="26"/>
    </location>
</feature>
<accession>A0A1W7A9P6</accession>
<sequence>MLKKILSSICAVTIVSVATYASQAEAIPTQYYYDGETPTNLARGGNIAKTYPNSILRMKPAGHSNTSKYKAVGYVQNYNGFNGGKTMGSGTVIDDYTILTNAHVIDNQYGKATAPRNLRFYMNRDGGYIPYMFTVKKIRKIKNTDLALLYTNKKLSTYVRPMAFASEREINSLKKGTPLYSVGYPYYASYEGSRRYWYRAIFLTYTTNKKELMMKDKIRGGNSGSPLVNSKFRMFGVRTYGERVDGYDENKWAKYELGGSIALKGAVRQEIVKYKY</sequence>
<protein>
    <submittedName>
        <fullName evidence="3">Glutamyl endopeptidase</fullName>
        <ecNumber evidence="3">3.4.21.19</ecNumber>
    </submittedName>
</protein>
<dbReference type="KEGG" id="mcak:MCCS_05630"/>
<evidence type="ECO:0000256" key="1">
    <source>
        <dbReference type="ARBA" id="ARBA00022825"/>
    </source>
</evidence>
<keyword evidence="3" id="KW-0378">Hydrolase</keyword>
<organism evidence="3 4">
    <name type="scientific">Macrococcoides canis</name>
    <dbReference type="NCBI Taxonomy" id="1855823"/>
    <lineage>
        <taxon>Bacteria</taxon>
        <taxon>Bacillati</taxon>
        <taxon>Bacillota</taxon>
        <taxon>Bacilli</taxon>
        <taxon>Bacillales</taxon>
        <taxon>Staphylococcaceae</taxon>
        <taxon>Macrococcoides</taxon>
    </lineage>
</organism>
<feature type="chain" id="PRO_5013184820" evidence="2">
    <location>
        <begin position="27"/>
        <end position="276"/>
    </location>
</feature>
<evidence type="ECO:0000256" key="2">
    <source>
        <dbReference type="SAM" id="SignalP"/>
    </source>
</evidence>
<dbReference type="InterPro" id="IPR043504">
    <property type="entry name" value="Peptidase_S1_PA_chymotrypsin"/>
</dbReference>
<dbReference type="AlphaFoldDB" id="A0A1W7A9P6"/>
<dbReference type="STRING" id="1855823.MCCS_05630"/>
<dbReference type="RefSeq" id="WP_086041897.1">
    <property type="nucleotide sequence ID" value="NZ_CBCRZA010000001.1"/>
</dbReference>
<dbReference type="Pfam" id="PF13365">
    <property type="entry name" value="Trypsin_2"/>
    <property type="match status" value="1"/>
</dbReference>
<keyword evidence="4" id="KW-1185">Reference proteome</keyword>
<dbReference type="EMBL" id="CP021059">
    <property type="protein sequence ID" value="ARQ06214.1"/>
    <property type="molecule type" value="Genomic_DNA"/>
</dbReference>
<keyword evidence="2" id="KW-0732">Signal</keyword>
<dbReference type="Gene3D" id="2.40.10.10">
    <property type="entry name" value="Trypsin-like serine proteases"/>
    <property type="match status" value="2"/>
</dbReference>
<gene>
    <name evidence="3" type="primary">sspA</name>
    <name evidence="3" type="ORF">MCCS_05630</name>
</gene>
<dbReference type="GeneID" id="35294704"/>
<name>A0A1W7A9P6_9STAP</name>
<keyword evidence="1" id="KW-0720">Serine protease</keyword>
<proteinExistence type="predicted"/>
<evidence type="ECO:0000313" key="4">
    <source>
        <dbReference type="Proteomes" id="UP000194154"/>
    </source>
</evidence>
<reference evidence="3 4" key="1">
    <citation type="journal article" date="2017" name="Int. J. Syst. Evol. Microbiol.">
        <title>Macrococcus canis sp. nov., a skin bacterium associated with infections in dogs.</title>
        <authorList>
            <person name="Gobeli Brawand S."/>
            <person name="Cotting K."/>
            <person name="Gomez-Sanz E."/>
            <person name="Collaud A."/>
            <person name="Thomann A."/>
            <person name="Brodard I."/>
            <person name="Rodriguez-Campos S."/>
            <person name="Strauss C."/>
            <person name="Perreten V."/>
        </authorList>
    </citation>
    <scope>NUCLEOTIDE SEQUENCE [LARGE SCALE GENOMIC DNA]</scope>
    <source>
        <strain evidence="3 4">KM45013</strain>
    </source>
</reference>
<dbReference type="Proteomes" id="UP000194154">
    <property type="component" value="Chromosome"/>
</dbReference>
<dbReference type="EC" id="3.4.21.19" evidence="3"/>